<sequence>MVCACAVGLALAGCGGGEPTTDGVAPVDAGGAASKEANERVGAAPVARNLLLISIDTLRTDALGAYGGTRKATPNLDLFAGQAVVFESAWTHTPKTAPAHMSMFTSLPPRVHGVGNLNTLGAQRLSASIHTLPEILEDAGFRTAGFTGGGNAKGSLGFDRGFQTFDDMGESLDHKLVKVEPWLKQAEASGQPWFCFLHTYQVHDPYLPPGDYIERFVKPGYDGKILSSRAAIRSAIDSGDDLAPDLKGNEKITWNYWFRVDESSEQDMAHLHDLYTAGVAHMDALLGAFLKRLIAAGVADDTIIVITSDHGEEFGEHGQVRHDQLYVELAHVPMLVMFPGRAHAGMRIEAPIRHIDLLPSLLELLAVEDSGELRLGRSWVDWIEAGASTETEIRSVLGEHRSGRDRPLDIFTLREGPLTLYDQRGEIALYDRRQDPGEVVPQKRPVVTERLESLLRSQQAQLDVLSTSVGSGTAIEMSDEMRRELEALGYLSVDEDALRGAGASDEDGR</sequence>
<reference evidence="2 3" key="1">
    <citation type="submission" date="2019-02" db="EMBL/GenBank/DDBJ databases">
        <title>Deep-cultivation of Planctomycetes and their phenomic and genomic characterization uncovers novel biology.</title>
        <authorList>
            <person name="Wiegand S."/>
            <person name="Jogler M."/>
            <person name="Boedeker C."/>
            <person name="Pinto D."/>
            <person name="Vollmers J."/>
            <person name="Rivas-Marin E."/>
            <person name="Kohn T."/>
            <person name="Peeters S.H."/>
            <person name="Heuer A."/>
            <person name="Rast P."/>
            <person name="Oberbeckmann S."/>
            <person name="Bunk B."/>
            <person name="Jeske O."/>
            <person name="Meyerdierks A."/>
            <person name="Storesund J.E."/>
            <person name="Kallscheuer N."/>
            <person name="Luecker S."/>
            <person name="Lage O.M."/>
            <person name="Pohl T."/>
            <person name="Merkel B.J."/>
            <person name="Hornburger P."/>
            <person name="Mueller R.-W."/>
            <person name="Bruemmer F."/>
            <person name="Labrenz M."/>
            <person name="Spormann A.M."/>
            <person name="Op den Camp H."/>
            <person name="Overmann J."/>
            <person name="Amann R."/>
            <person name="Jetten M.S.M."/>
            <person name="Mascher T."/>
            <person name="Medema M.H."/>
            <person name="Devos D.P."/>
            <person name="Kaster A.-K."/>
            <person name="Ovreas L."/>
            <person name="Rohde M."/>
            <person name="Galperin M.Y."/>
            <person name="Jogler C."/>
        </authorList>
    </citation>
    <scope>NUCLEOTIDE SEQUENCE [LARGE SCALE GENOMIC DNA]</scope>
    <source>
        <strain evidence="2 3">Pla163</strain>
    </source>
</reference>
<dbReference type="Proteomes" id="UP000319342">
    <property type="component" value="Chromosome"/>
</dbReference>
<dbReference type="Pfam" id="PF00884">
    <property type="entry name" value="Sulfatase"/>
    <property type="match status" value="1"/>
</dbReference>
<evidence type="ECO:0000259" key="1">
    <source>
        <dbReference type="Pfam" id="PF00884"/>
    </source>
</evidence>
<organism evidence="2 3">
    <name type="scientific">Rohdeia mirabilis</name>
    <dbReference type="NCBI Taxonomy" id="2528008"/>
    <lineage>
        <taxon>Bacteria</taxon>
        <taxon>Pseudomonadati</taxon>
        <taxon>Planctomycetota</taxon>
        <taxon>Planctomycetia</taxon>
        <taxon>Planctomycetia incertae sedis</taxon>
        <taxon>Rohdeia</taxon>
    </lineage>
</organism>
<feature type="domain" description="Sulfatase N-terminal" evidence="1">
    <location>
        <begin position="48"/>
        <end position="365"/>
    </location>
</feature>
<dbReference type="InterPro" id="IPR000917">
    <property type="entry name" value="Sulfatase_N"/>
</dbReference>
<dbReference type="PANTHER" id="PTHR43751">
    <property type="entry name" value="SULFATASE"/>
    <property type="match status" value="1"/>
</dbReference>
<keyword evidence="3" id="KW-1185">Reference proteome</keyword>
<dbReference type="AlphaFoldDB" id="A0A518D128"/>
<dbReference type="CDD" id="cd16148">
    <property type="entry name" value="sulfatase_like"/>
    <property type="match status" value="1"/>
</dbReference>
<evidence type="ECO:0000313" key="3">
    <source>
        <dbReference type="Proteomes" id="UP000319342"/>
    </source>
</evidence>
<dbReference type="EMBL" id="CP036290">
    <property type="protein sequence ID" value="QDU85167.1"/>
    <property type="molecule type" value="Genomic_DNA"/>
</dbReference>
<keyword evidence="2" id="KW-0378">Hydrolase</keyword>
<evidence type="ECO:0000313" key="2">
    <source>
        <dbReference type="EMBL" id="QDU85167.1"/>
    </source>
</evidence>
<dbReference type="Gene3D" id="3.40.720.10">
    <property type="entry name" value="Alkaline Phosphatase, subunit A"/>
    <property type="match status" value="2"/>
</dbReference>
<dbReference type="SUPFAM" id="SSF53649">
    <property type="entry name" value="Alkaline phosphatase-like"/>
    <property type="match status" value="1"/>
</dbReference>
<dbReference type="EC" id="3.1.6.1" evidence="2"/>
<protein>
    <submittedName>
        <fullName evidence="2">Arylsulfatase</fullName>
        <ecNumber evidence="2">3.1.6.1</ecNumber>
    </submittedName>
</protein>
<dbReference type="InterPro" id="IPR052701">
    <property type="entry name" value="GAG_Ulvan_Degrading_Sulfatases"/>
</dbReference>
<dbReference type="PANTHER" id="PTHR43751:SF3">
    <property type="entry name" value="SULFATASE N-TERMINAL DOMAIN-CONTAINING PROTEIN"/>
    <property type="match status" value="1"/>
</dbReference>
<gene>
    <name evidence="2" type="ORF">Pla163_22930</name>
</gene>
<dbReference type="InterPro" id="IPR017850">
    <property type="entry name" value="Alkaline_phosphatase_core_sf"/>
</dbReference>
<proteinExistence type="predicted"/>
<accession>A0A518D128</accession>
<dbReference type="GO" id="GO:0004065">
    <property type="term" value="F:arylsulfatase activity"/>
    <property type="evidence" value="ECO:0007669"/>
    <property type="project" value="UniProtKB-EC"/>
</dbReference>
<name>A0A518D128_9BACT</name>